<organism evidence="2 3">
    <name type="scientific">Xylella fastidiosa subsp. fastidiosa</name>
    <dbReference type="NCBI Taxonomy" id="644356"/>
    <lineage>
        <taxon>Bacteria</taxon>
        <taxon>Pseudomonadati</taxon>
        <taxon>Pseudomonadota</taxon>
        <taxon>Gammaproteobacteria</taxon>
        <taxon>Lysobacterales</taxon>
        <taxon>Lysobacteraceae</taxon>
        <taxon>Xylella</taxon>
    </lineage>
</organism>
<feature type="compositionally biased region" description="Polar residues" evidence="1">
    <location>
        <begin position="40"/>
        <end position="61"/>
    </location>
</feature>
<accession>A0AAJ5UHE7</accession>
<reference evidence="2" key="2">
    <citation type="submission" date="2022-10" db="EMBL/GenBank/DDBJ databases">
        <authorList>
            <person name="Landa B."/>
            <person name="Arias-Giraldo L.F."/>
            <person name="Roman-Ecija M."/>
            <person name="Velasco-Amo M.P."/>
            <person name="De La Fuente L."/>
            <person name="Marco-Noales E."/>
            <person name="Moralejo E."/>
        </authorList>
    </citation>
    <scope>NUCLEOTIDE SEQUENCE</scope>
    <source>
        <strain evidence="2">CFBP8073</strain>
    </source>
</reference>
<sequence length="61" mass="7100">MVNERLIDADNQGHRYNLRNKSKYRFVVVDRNVLRPPTTAERTSITMMMPHTLSTGDHTDV</sequence>
<feature type="region of interest" description="Disordered" evidence="1">
    <location>
        <begin position="39"/>
        <end position="61"/>
    </location>
</feature>
<dbReference type="RefSeq" id="WP_058564883.1">
    <property type="nucleotide sequence ID" value="NZ_CP109886.1"/>
</dbReference>
<evidence type="ECO:0000313" key="3">
    <source>
        <dbReference type="Proteomes" id="UP001211513"/>
    </source>
</evidence>
<protein>
    <submittedName>
        <fullName evidence="2">Uncharacterized protein</fullName>
    </submittedName>
</protein>
<gene>
    <name evidence="2" type="ORF">OK117_06310</name>
</gene>
<dbReference type="Proteomes" id="UP001211513">
    <property type="component" value="Chromosome"/>
</dbReference>
<reference evidence="2" key="1">
    <citation type="journal article" date="2022" name="Phytopathology">
        <title>Complete circularized genome resources of seven strains of Xylella fastidiosa subsp. fastidiosa using hybrid assembly reveals unknown plasmids.</title>
        <authorList>
            <person name="Velasco-Amo M.D.P."/>
            <person name="Arias-Giraldo L.F.F."/>
            <person name="Ecija M.R."/>
            <person name="De La Fuente L."/>
            <person name="Marco-Noales E."/>
            <person name="Moralejo E."/>
            <person name="Navas-Cort J.A."/>
            <person name="Landa B.B."/>
        </authorList>
    </citation>
    <scope>NUCLEOTIDE SEQUENCE</scope>
    <source>
        <strain evidence="2">CFBP8073</strain>
    </source>
</reference>
<evidence type="ECO:0000256" key="1">
    <source>
        <dbReference type="SAM" id="MobiDB-lite"/>
    </source>
</evidence>
<dbReference type="EMBL" id="CP109886">
    <property type="protein sequence ID" value="WCF27282.1"/>
    <property type="molecule type" value="Genomic_DNA"/>
</dbReference>
<dbReference type="AlphaFoldDB" id="A0AAJ5UHE7"/>
<evidence type="ECO:0000313" key="2">
    <source>
        <dbReference type="EMBL" id="WCF27282.1"/>
    </source>
</evidence>
<name>A0AAJ5UHE7_XYLFS</name>
<proteinExistence type="predicted"/>